<comment type="caution">
    <text evidence="2">The sequence shown here is derived from an EMBL/GenBank/DDBJ whole genome shotgun (WGS) entry which is preliminary data.</text>
</comment>
<dbReference type="EMBL" id="JBEHCU010001672">
    <property type="protein sequence ID" value="KAL1403377.1"/>
    <property type="molecule type" value="Genomic_DNA"/>
</dbReference>
<evidence type="ECO:0000313" key="2">
    <source>
        <dbReference type="EMBL" id="KAL1403377.1"/>
    </source>
</evidence>
<accession>A0ABD1DUF5</accession>
<gene>
    <name evidence="2" type="ORF">pipiens_001792</name>
</gene>
<keyword evidence="3" id="KW-1185">Reference proteome</keyword>
<dbReference type="Proteomes" id="UP001562425">
    <property type="component" value="Unassembled WGS sequence"/>
</dbReference>
<protein>
    <submittedName>
        <fullName evidence="2">Uncharacterized protein</fullName>
    </submittedName>
</protein>
<keyword evidence="1" id="KW-0812">Transmembrane</keyword>
<keyword evidence="1" id="KW-0472">Membrane</keyword>
<name>A0ABD1DUF5_CULPP</name>
<evidence type="ECO:0000313" key="3">
    <source>
        <dbReference type="Proteomes" id="UP001562425"/>
    </source>
</evidence>
<keyword evidence="1" id="KW-1133">Transmembrane helix</keyword>
<dbReference type="AlphaFoldDB" id="A0ABD1DUF5"/>
<sequence length="282" mass="32037">MVTAGFDNDTVILPSCKHKYGKMHYGVMPLELLTMPITLAIHNALILDRRQYKTILGDYLDFTSLQFVLHRVSNHSALLFISCKSNDPETSPLPYYSAFIIHKSLRFDSRPHCYWIRRVNLTDTTDPAFPARWQRVQLASNVDFTRIRLQVCTEAALFLDTDSEYPDAYGCSSTDPRGVPRETDRGRFERNGRLMIHALEKAELANARDRIKRSGVVATGLLLGLVSCAAVVRMVLLLKRSTQLMQYDKEDWPFHGRDSPSGTRLVLVKHNAAPTQFSANHI</sequence>
<organism evidence="2 3">
    <name type="scientific">Culex pipiens pipiens</name>
    <name type="common">Northern house mosquito</name>
    <dbReference type="NCBI Taxonomy" id="38569"/>
    <lineage>
        <taxon>Eukaryota</taxon>
        <taxon>Metazoa</taxon>
        <taxon>Ecdysozoa</taxon>
        <taxon>Arthropoda</taxon>
        <taxon>Hexapoda</taxon>
        <taxon>Insecta</taxon>
        <taxon>Pterygota</taxon>
        <taxon>Neoptera</taxon>
        <taxon>Endopterygota</taxon>
        <taxon>Diptera</taxon>
        <taxon>Nematocera</taxon>
        <taxon>Culicoidea</taxon>
        <taxon>Culicidae</taxon>
        <taxon>Culicinae</taxon>
        <taxon>Culicini</taxon>
        <taxon>Culex</taxon>
        <taxon>Culex</taxon>
    </lineage>
</organism>
<evidence type="ECO:0000256" key="1">
    <source>
        <dbReference type="SAM" id="Phobius"/>
    </source>
</evidence>
<proteinExistence type="predicted"/>
<reference evidence="2 3" key="1">
    <citation type="submission" date="2024-05" db="EMBL/GenBank/DDBJ databases">
        <title>Culex pipiens pipiens assembly and annotation.</title>
        <authorList>
            <person name="Alout H."/>
            <person name="Durand T."/>
        </authorList>
    </citation>
    <scope>NUCLEOTIDE SEQUENCE [LARGE SCALE GENOMIC DNA]</scope>
    <source>
        <strain evidence="2">HA-2024</strain>
        <tissue evidence="2">Whole body</tissue>
    </source>
</reference>
<feature type="transmembrane region" description="Helical" evidence="1">
    <location>
        <begin position="216"/>
        <end position="236"/>
    </location>
</feature>